<dbReference type="InterPro" id="IPR016112">
    <property type="entry name" value="VP_dsDNA_II"/>
</dbReference>
<dbReference type="InterPro" id="IPR031654">
    <property type="entry name" value="Capsid_N"/>
</dbReference>
<dbReference type="SUPFAM" id="SSF49749">
    <property type="entry name" value="Group II dsDNA viruses VP"/>
    <property type="match status" value="2"/>
</dbReference>
<proteinExistence type="predicted"/>
<dbReference type="Pfam" id="PF16903">
    <property type="entry name" value="Capsid_N"/>
    <property type="match status" value="1"/>
</dbReference>
<accession>A0A6C0IPP9</accession>
<sequence length="557" mass="64216">MAGGLLNLISEGNPNIILNGNPSKTFWKAKYAKYTNFGKQNFRIDHEGSPSLRINEESTFTFKIKRYAELLMDTYIAINLPNIWSPIMQPKEITDENDNTFTTTWAPYEFKWIDYLGAQMIKKISITCGNQVLQEYTGQYILAMAQRDFNKQKLELFERMIGHVPELNDPANAGAHVNTYPSCYHTENILGVQPSIMGRTIYVPLSSWFTLKPQNALPLISLQYNEISISVTLRPINQLFRIRDVDDYENNFPYVSPNLNRNTMQFYRFLQTPPDISLNVDSYSDKRMLWNADVHLNCTYAFLSDDEALIFSKNEQKYLITQPFERDFLNVTGNNKIELDSLGMVKSWMFFFRRSDVNLRNEWSNYTNWPYNYIPFDSYPAIEELGYYYNSNNTNIGPGINIDKTLTNLFINPVYNPMNKKTIFNNMGILMDGQYRENVLSAGVFNYIEKYTRTAGNAPDGLYCYNFCLDTSPYNLQPSGAINMSKFNSIELEFSTIEPPLSPFAKVQTICDGDGNIIGINKPTWGIYEYNYDLVLFEEKVNLITFVGGNVSVLFAN</sequence>
<feature type="domain" description="Major capsid protein N-terminal" evidence="2">
    <location>
        <begin position="25"/>
        <end position="243"/>
    </location>
</feature>
<dbReference type="EMBL" id="MN740210">
    <property type="protein sequence ID" value="QHT93857.1"/>
    <property type="molecule type" value="Genomic_DNA"/>
</dbReference>
<evidence type="ECO:0008006" key="4">
    <source>
        <dbReference type="Google" id="ProtNLM"/>
    </source>
</evidence>
<feature type="domain" description="Major capsid protein C-terminal" evidence="1">
    <location>
        <begin position="310"/>
        <end position="497"/>
    </location>
</feature>
<evidence type="ECO:0000313" key="3">
    <source>
        <dbReference type="EMBL" id="QHT93857.1"/>
    </source>
</evidence>
<dbReference type="Gene3D" id="2.70.9.10">
    <property type="entry name" value="Adenovirus Type 2 Hexon, domain 4"/>
    <property type="match status" value="1"/>
</dbReference>
<dbReference type="InterPro" id="IPR007542">
    <property type="entry name" value="MCP_C"/>
</dbReference>
<dbReference type="Pfam" id="PF04451">
    <property type="entry name" value="Capsid_NCLDV"/>
    <property type="match status" value="1"/>
</dbReference>
<reference evidence="3" key="1">
    <citation type="journal article" date="2020" name="Nature">
        <title>Giant virus diversity and host interactions through global metagenomics.</title>
        <authorList>
            <person name="Schulz F."/>
            <person name="Roux S."/>
            <person name="Paez-Espino D."/>
            <person name="Jungbluth S."/>
            <person name="Walsh D.A."/>
            <person name="Denef V.J."/>
            <person name="McMahon K.D."/>
            <person name="Konstantinidis K.T."/>
            <person name="Eloe-Fadrosh E.A."/>
            <person name="Kyrpides N.C."/>
            <person name="Woyke T."/>
        </authorList>
    </citation>
    <scope>NUCLEOTIDE SEQUENCE</scope>
    <source>
        <strain evidence="3">GVMAG-M-3300024258-14</strain>
    </source>
</reference>
<name>A0A6C0IPP9_9ZZZZ</name>
<dbReference type="GO" id="GO:0005198">
    <property type="term" value="F:structural molecule activity"/>
    <property type="evidence" value="ECO:0007669"/>
    <property type="project" value="InterPro"/>
</dbReference>
<protein>
    <recommendedName>
        <fullName evidence="4">Major capsid protein N-terminal domain-containing protein</fullName>
    </recommendedName>
</protein>
<dbReference type="Gene3D" id="2.70.9.20">
    <property type="entry name" value="Major capsid protein Vp54"/>
    <property type="match status" value="1"/>
</dbReference>
<dbReference type="InterPro" id="IPR038519">
    <property type="entry name" value="MCP_C_sf"/>
</dbReference>
<dbReference type="AlphaFoldDB" id="A0A6C0IPP9"/>
<organism evidence="3">
    <name type="scientific">viral metagenome</name>
    <dbReference type="NCBI Taxonomy" id="1070528"/>
    <lineage>
        <taxon>unclassified sequences</taxon>
        <taxon>metagenomes</taxon>
        <taxon>organismal metagenomes</taxon>
    </lineage>
</organism>
<evidence type="ECO:0000259" key="2">
    <source>
        <dbReference type="Pfam" id="PF16903"/>
    </source>
</evidence>
<evidence type="ECO:0000259" key="1">
    <source>
        <dbReference type="Pfam" id="PF04451"/>
    </source>
</evidence>